<gene>
    <name evidence="2" type="ORF">SSP1_176</name>
</gene>
<dbReference type="Proteomes" id="UP000240776">
    <property type="component" value="Segment"/>
</dbReference>
<accession>A0A2K8GQ71</accession>
<proteinExistence type="predicted"/>
<feature type="domain" description="HNH nuclease" evidence="1">
    <location>
        <begin position="46"/>
        <end position="96"/>
    </location>
</feature>
<keyword evidence="2" id="KW-0378">Hydrolase</keyword>
<dbReference type="InterPro" id="IPR044925">
    <property type="entry name" value="His-Me_finger_sf"/>
</dbReference>
<dbReference type="Gene3D" id="3.90.75.20">
    <property type="match status" value="1"/>
</dbReference>
<reference evidence="2 3" key="1">
    <citation type="submission" date="2017-04" db="EMBL/GenBank/DDBJ databases">
        <title>Complete genome sequence of Shigella bacteriophage SSP1.</title>
        <authorList>
            <person name="Kim M."/>
            <person name="Ryu S."/>
            <person name="Kim M."/>
        </authorList>
    </citation>
    <scope>NUCLEOTIDE SEQUENCE [LARGE SCALE GENOMIC DNA]</scope>
</reference>
<evidence type="ECO:0000259" key="1">
    <source>
        <dbReference type="SMART" id="SM00507"/>
    </source>
</evidence>
<evidence type="ECO:0000313" key="3">
    <source>
        <dbReference type="Proteomes" id="UP000240776"/>
    </source>
</evidence>
<protein>
    <submittedName>
        <fullName evidence="2">H-N-H endonuclease</fullName>
    </submittedName>
</protein>
<dbReference type="Pfam" id="PF13392">
    <property type="entry name" value="HNH_3"/>
    <property type="match status" value="1"/>
</dbReference>
<dbReference type="SMART" id="SM00507">
    <property type="entry name" value="HNHc"/>
    <property type="match status" value="1"/>
</dbReference>
<dbReference type="SUPFAM" id="SSF54060">
    <property type="entry name" value="His-Me finger endonucleases"/>
    <property type="match status" value="1"/>
</dbReference>
<dbReference type="EMBL" id="KY963424">
    <property type="protein sequence ID" value="ASD50347.1"/>
    <property type="molecule type" value="Genomic_DNA"/>
</dbReference>
<evidence type="ECO:0000313" key="2">
    <source>
        <dbReference type="EMBL" id="ASD50347.1"/>
    </source>
</evidence>
<keyword evidence="3" id="KW-1185">Reference proteome</keyword>
<organism evidence="2 3">
    <name type="scientific">Shigella phage SSP1</name>
    <dbReference type="NCBI Taxonomy" id="1983588"/>
    <lineage>
        <taxon>Viruses</taxon>
        <taxon>Duplodnaviria</taxon>
        <taxon>Heunggongvirae</taxon>
        <taxon>Uroviricota</taxon>
        <taxon>Caudoviricetes</taxon>
        <taxon>Demerecviridae</taxon>
        <taxon>Markadamsvirinae</taxon>
        <taxon>Tequintavirus</taxon>
        <taxon>Tequintavirus SSP1</taxon>
    </lineage>
</organism>
<sequence length="186" mass="21261">MKIIPEFPNYSITEDGKVWSKNINAFLSPYVNNSGYPCYKLHKNGIQYTQSIHRLLARVYKGLPSLDSELEVDHKDTDPSNYSLDNIQVLSKEEHLKKTLQDRKQLPYNTICPLCSGYKDPGASKCKKCSSLSQVKDKSVTVEQIEYWVKNYSWVRAGKELGYSDSGLRKRYKALTGKDPKQIKCG</sequence>
<keyword evidence="2" id="KW-0540">Nuclease</keyword>
<keyword evidence="2" id="KW-0255">Endonuclease</keyword>
<dbReference type="GO" id="GO:0004519">
    <property type="term" value="F:endonuclease activity"/>
    <property type="evidence" value="ECO:0007669"/>
    <property type="project" value="UniProtKB-KW"/>
</dbReference>
<name>A0A2K8GQ71_9CAUD</name>
<dbReference type="InterPro" id="IPR003615">
    <property type="entry name" value="HNH_nuc"/>
</dbReference>